<reference evidence="2" key="1">
    <citation type="submission" date="2025-08" db="UniProtKB">
        <authorList>
            <consortium name="RefSeq"/>
        </authorList>
    </citation>
    <scope>IDENTIFICATION</scope>
    <source>
        <tissue evidence="2">Gonads</tissue>
    </source>
</reference>
<dbReference type="KEGG" id="lak:106162370"/>
<dbReference type="AlphaFoldDB" id="A0A1S3IB72"/>
<gene>
    <name evidence="2" type="primary">LOC106162370</name>
</gene>
<keyword evidence="1" id="KW-1185">Reference proteome</keyword>
<sequence>MLQSCFKRSVHLFNEFTRLSEKDIKSAMAKNLDFYEQGLVNLPQPKGKGASMRRLSSELQEAKEAIWRLHALMLTESMLPGVLCLPLHLKEECGCLLRKFSCLGDSVQPIITSSTQETLCQETKFYIYLKM</sequence>
<evidence type="ECO:0000313" key="1">
    <source>
        <dbReference type="Proteomes" id="UP000085678"/>
    </source>
</evidence>
<accession>A0A1S3IB72</accession>
<organism evidence="1 2">
    <name type="scientific">Lingula anatina</name>
    <name type="common">Brachiopod</name>
    <name type="synonym">Lingula unguis</name>
    <dbReference type="NCBI Taxonomy" id="7574"/>
    <lineage>
        <taxon>Eukaryota</taxon>
        <taxon>Metazoa</taxon>
        <taxon>Spiralia</taxon>
        <taxon>Lophotrochozoa</taxon>
        <taxon>Brachiopoda</taxon>
        <taxon>Linguliformea</taxon>
        <taxon>Lingulata</taxon>
        <taxon>Lingulida</taxon>
        <taxon>Linguloidea</taxon>
        <taxon>Lingulidae</taxon>
        <taxon>Lingula</taxon>
    </lineage>
</organism>
<proteinExistence type="predicted"/>
<dbReference type="InParanoid" id="A0A1S3IB72"/>
<evidence type="ECO:0000313" key="2">
    <source>
        <dbReference type="RefSeq" id="XP_013395101.1"/>
    </source>
</evidence>
<dbReference type="GeneID" id="106162370"/>
<name>A0A1S3IB72_LINAN</name>
<dbReference type="RefSeq" id="XP_013395101.1">
    <property type="nucleotide sequence ID" value="XM_013539647.1"/>
</dbReference>
<dbReference type="Proteomes" id="UP000085678">
    <property type="component" value="Unplaced"/>
</dbReference>
<protein>
    <submittedName>
        <fullName evidence="2">Uncharacterized protein LOC106162370</fullName>
    </submittedName>
</protein>